<evidence type="ECO:0000256" key="1">
    <source>
        <dbReference type="SAM" id="Phobius"/>
    </source>
</evidence>
<dbReference type="Proteomes" id="UP000756860">
    <property type="component" value="Unassembled WGS sequence"/>
</dbReference>
<name>A0ABS5SGT8_9BACT</name>
<gene>
    <name evidence="2" type="ORF">KI810_15415</name>
</gene>
<keyword evidence="1" id="KW-0812">Transmembrane</keyword>
<dbReference type="EMBL" id="JAHCVK010000010">
    <property type="protein sequence ID" value="MBT0654440.1"/>
    <property type="molecule type" value="Genomic_DNA"/>
</dbReference>
<dbReference type="RefSeq" id="WP_214176446.1">
    <property type="nucleotide sequence ID" value="NZ_JAHCVK010000010.1"/>
</dbReference>
<feature type="transmembrane region" description="Helical" evidence="1">
    <location>
        <begin position="20"/>
        <end position="40"/>
    </location>
</feature>
<dbReference type="PANTHER" id="PTHR40278">
    <property type="entry name" value="DNA UTILIZATION PROTEIN HOFN"/>
    <property type="match status" value="1"/>
</dbReference>
<reference evidence="2 3" key="1">
    <citation type="submission" date="2021-05" db="EMBL/GenBank/DDBJ databases">
        <title>The draft genome of Geobacter luticola JCM 17780.</title>
        <authorList>
            <person name="Xu Z."/>
            <person name="Masuda Y."/>
            <person name="Itoh H."/>
            <person name="Senoo K."/>
        </authorList>
    </citation>
    <scope>NUCLEOTIDE SEQUENCE [LARGE SCALE GENOMIC DNA]</scope>
    <source>
        <strain evidence="2 3">JCM 17780</strain>
    </source>
</reference>
<dbReference type="InterPro" id="IPR052534">
    <property type="entry name" value="Extracell_DNA_Util/SecSys_Comp"/>
</dbReference>
<organism evidence="2 3">
    <name type="scientific">Geomobilimonas luticola</name>
    <dbReference type="NCBI Taxonomy" id="1114878"/>
    <lineage>
        <taxon>Bacteria</taxon>
        <taxon>Pseudomonadati</taxon>
        <taxon>Thermodesulfobacteriota</taxon>
        <taxon>Desulfuromonadia</taxon>
        <taxon>Geobacterales</taxon>
        <taxon>Geobacteraceae</taxon>
        <taxon>Geomobilimonas</taxon>
    </lineage>
</organism>
<keyword evidence="3" id="KW-1185">Reference proteome</keyword>
<dbReference type="PANTHER" id="PTHR40278:SF2">
    <property type="entry name" value="TYPE IV PILUS INNER MEMBRANE COMPONENT PILN"/>
    <property type="match status" value="1"/>
</dbReference>
<keyword evidence="1" id="KW-0472">Membrane</keyword>
<proteinExistence type="predicted"/>
<evidence type="ECO:0000313" key="2">
    <source>
        <dbReference type="EMBL" id="MBT0654440.1"/>
    </source>
</evidence>
<protein>
    <submittedName>
        <fullName evidence="2">PilN domain-containing protein</fullName>
    </submittedName>
</protein>
<keyword evidence="1" id="KW-1133">Transmembrane helix</keyword>
<dbReference type="Pfam" id="PF05137">
    <property type="entry name" value="PilN"/>
    <property type="match status" value="1"/>
</dbReference>
<accession>A0ABS5SGT8</accession>
<comment type="caution">
    <text evidence="2">The sequence shown here is derived from an EMBL/GenBank/DDBJ whole genome shotgun (WGS) entry which is preliminary data.</text>
</comment>
<sequence>MRFDINLATKQYINTRHLNLVVAVAVVLLGGMLVSNLAAFTSASSEIGRLTADLSGHAPKDAKNVSPQEYQALLGKIGFANTIIARKSYDWLALLDQLEGVVPDGVSLSSLDPDPKGGDLKITGVALNFKALRTFVEQLESSSYFKEVYLVSQAENKVSVSQKGTTFSITCKVPVK</sequence>
<dbReference type="InterPro" id="IPR007813">
    <property type="entry name" value="PilN"/>
</dbReference>
<evidence type="ECO:0000313" key="3">
    <source>
        <dbReference type="Proteomes" id="UP000756860"/>
    </source>
</evidence>